<protein>
    <submittedName>
        <fullName evidence="5">N6-adenine-specific DNA methylase</fullName>
        <ecNumber evidence="5">2.1.1.-</ecNumber>
    </submittedName>
</protein>
<dbReference type="Pfam" id="PF02926">
    <property type="entry name" value="THUMP"/>
    <property type="match status" value="1"/>
</dbReference>
<dbReference type="GO" id="GO:0070043">
    <property type="term" value="F:rRNA (guanine-N7-)-methyltransferase activity"/>
    <property type="evidence" value="ECO:0007669"/>
    <property type="project" value="TreeGrafter"/>
</dbReference>
<organism evidence="5 6">
    <name type="scientific">Aureibacter tunicatorum</name>
    <dbReference type="NCBI Taxonomy" id="866807"/>
    <lineage>
        <taxon>Bacteria</taxon>
        <taxon>Pseudomonadati</taxon>
        <taxon>Bacteroidota</taxon>
        <taxon>Cytophagia</taxon>
        <taxon>Cytophagales</taxon>
        <taxon>Persicobacteraceae</taxon>
        <taxon>Aureibacter</taxon>
    </lineage>
</organism>
<name>A0AAE3XRB2_9BACT</name>
<dbReference type="EC" id="2.1.1.-" evidence="5"/>
<reference evidence="5" key="1">
    <citation type="submission" date="2023-07" db="EMBL/GenBank/DDBJ databases">
        <title>Genomic Encyclopedia of Type Strains, Phase IV (KMG-IV): sequencing the most valuable type-strain genomes for metagenomic binning, comparative biology and taxonomic classification.</title>
        <authorList>
            <person name="Goeker M."/>
        </authorList>
    </citation>
    <scope>NUCLEOTIDE SEQUENCE</scope>
    <source>
        <strain evidence="5">DSM 26174</strain>
    </source>
</reference>
<dbReference type="InterPro" id="IPR054170">
    <property type="entry name" value="RlmL_1st"/>
</dbReference>
<keyword evidence="2 5" id="KW-0808">Transferase</keyword>
<evidence type="ECO:0000259" key="4">
    <source>
        <dbReference type="PROSITE" id="PS51165"/>
    </source>
</evidence>
<keyword evidence="6" id="KW-1185">Reference proteome</keyword>
<dbReference type="Pfam" id="PF01170">
    <property type="entry name" value="UPF0020"/>
    <property type="match status" value="1"/>
</dbReference>
<dbReference type="Pfam" id="PF22020">
    <property type="entry name" value="RlmL_1st"/>
    <property type="match status" value="1"/>
</dbReference>
<dbReference type="PANTHER" id="PTHR47313">
    <property type="entry name" value="RIBOSOMAL RNA LARGE SUBUNIT METHYLTRANSFERASE K/L"/>
    <property type="match status" value="1"/>
</dbReference>
<evidence type="ECO:0000256" key="2">
    <source>
        <dbReference type="ARBA" id="ARBA00022679"/>
    </source>
</evidence>
<dbReference type="SMART" id="SM00981">
    <property type="entry name" value="THUMP"/>
    <property type="match status" value="1"/>
</dbReference>
<comment type="caution">
    <text evidence="5">The sequence shown here is derived from an EMBL/GenBank/DDBJ whole genome shotgun (WGS) entry which is preliminary data.</text>
</comment>
<evidence type="ECO:0000313" key="6">
    <source>
        <dbReference type="Proteomes" id="UP001185092"/>
    </source>
</evidence>
<dbReference type="GO" id="GO:0008990">
    <property type="term" value="F:rRNA (guanine-N2-)-methyltransferase activity"/>
    <property type="evidence" value="ECO:0007669"/>
    <property type="project" value="TreeGrafter"/>
</dbReference>
<dbReference type="InterPro" id="IPR004114">
    <property type="entry name" value="THUMP_dom"/>
</dbReference>
<dbReference type="AlphaFoldDB" id="A0AAE3XRB2"/>
<feature type="domain" description="THUMP" evidence="4">
    <location>
        <begin position="45"/>
        <end position="156"/>
    </location>
</feature>
<dbReference type="RefSeq" id="WP_309941978.1">
    <property type="nucleotide sequence ID" value="NZ_AP025305.1"/>
</dbReference>
<dbReference type="PROSITE" id="PS51165">
    <property type="entry name" value="THUMP"/>
    <property type="match status" value="1"/>
</dbReference>
<dbReference type="Proteomes" id="UP001185092">
    <property type="component" value="Unassembled WGS sequence"/>
</dbReference>
<dbReference type="CDD" id="cd11715">
    <property type="entry name" value="THUMP_AdoMetMT"/>
    <property type="match status" value="1"/>
</dbReference>
<evidence type="ECO:0000256" key="3">
    <source>
        <dbReference type="PROSITE-ProRule" id="PRU00529"/>
    </source>
</evidence>
<dbReference type="InterPro" id="IPR029063">
    <property type="entry name" value="SAM-dependent_MTases_sf"/>
</dbReference>
<dbReference type="InterPro" id="IPR000241">
    <property type="entry name" value="RlmKL-like_Mtase"/>
</dbReference>
<evidence type="ECO:0000313" key="5">
    <source>
        <dbReference type="EMBL" id="MDR6241323.1"/>
    </source>
</evidence>
<proteinExistence type="predicted"/>
<gene>
    <name evidence="5" type="ORF">HNQ88_004401</name>
</gene>
<keyword evidence="3" id="KW-0694">RNA-binding</keyword>
<dbReference type="SUPFAM" id="SSF53335">
    <property type="entry name" value="S-adenosyl-L-methionine-dependent methyltransferases"/>
    <property type="match status" value="1"/>
</dbReference>
<dbReference type="Gene3D" id="3.40.50.150">
    <property type="entry name" value="Vaccinia Virus protein VP39"/>
    <property type="match status" value="1"/>
</dbReference>
<dbReference type="EMBL" id="JAVDQD010000007">
    <property type="protein sequence ID" value="MDR6241323.1"/>
    <property type="molecule type" value="Genomic_DNA"/>
</dbReference>
<accession>A0AAE3XRB2</accession>
<evidence type="ECO:0000256" key="1">
    <source>
        <dbReference type="ARBA" id="ARBA00022603"/>
    </source>
</evidence>
<dbReference type="GO" id="GO:0003723">
    <property type="term" value="F:RNA binding"/>
    <property type="evidence" value="ECO:0007669"/>
    <property type="project" value="UniProtKB-UniRule"/>
</dbReference>
<keyword evidence="1 5" id="KW-0489">Methyltransferase</keyword>
<dbReference type="PANTHER" id="PTHR47313:SF1">
    <property type="entry name" value="RIBOSOMAL RNA LARGE SUBUNIT METHYLTRANSFERASE K_L"/>
    <property type="match status" value="1"/>
</dbReference>
<dbReference type="Gene3D" id="3.30.2130.30">
    <property type="match status" value="1"/>
</dbReference>
<sequence length="383" mass="43741">MYKNTINIVCQPKVGDVLIDELKELGYEGELVSPLNARVKGDFNDAMILNMFLRTANKVLLLIEEFEVSNAEELYEKAKGIAWDQIFKSRGYFSIDSFVKNDSIVDTRFPNLKLKDAIVDSFQEKYGHRPDAGSKKDATNFFMYWVGDKCSIYLDTSGATIAKHGYRKESFKAPVLESLASALILSSQWDKESNFINPMCGSGTLSIEAALIALNKAPGLYRQNFGFMHVLQYNEADWRKISRMARRKVVKEDLKFKIIATDHDPEALKAARLNAKYAEVDHLIEFSLCDFEETFIPFKNQGVVFLNPEYGERLGEEPELEETYARIGDFLKQDCQGYCGYIFTGNLDLAKKIGLRTTRRIPFNNGQIECRLLEYELYEGSKK</sequence>